<dbReference type="Proteomes" id="UP000431533">
    <property type="component" value="Unassembled WGS sequence"/>
</dbReference>
<dbReference type="InterPro" id="IPR000791">
    <property type="entry name" value="Gpr1/Fun34/SatP-like"/>
</dbReference>
<evidence type="ECO:0000313" key="8">
    <source>
        <dbReference type="EMBL" id="TVY25199.1"/>
    </source>
</evidence>
<organism evidence="8 9">
    <name type="scientific">Lachnellula hyalina</name>
    <dbReference type="NCBI Taxonomy" id="1316788"/>
    <lineage>
        <taxon>Eukaryota</taxon>
        <taxon>Fungi</taxon>
        <taxon>Dikarya</taxon>
        <taxon>Ascomycota</taxon>
        <taxon>Pezizomycotina</taxon>
        <taxon>Leotiomycetes</taxon>
        <taxon>Helotiales</taxon>
        <taxon>Lachnaceae</taxon>
        <taxon>Lachnellula</taxon>
    </lineage>
</organism>
<evidence type="ECO:0000256" key="3">
    <source>
        <dbReference type="ARBA" id="ARBA00022692"/>
    </source>
</evidence>
<gene>
    <name evidence="8" type="primary">alcS_4</name>
    <name evidence="8" type="ORF">LHYA1_G006092</name>
</gene>
<dbReference type="PANTHER" id="PTHR31123">
    <property type="entry name" value="ACCUMULATION OF DYADS PROTEIN 2-RELATED"/>
    <property type="match status" value="1"/>
</dbReference>
<dbReference type="InterPro" id="IPR051633">
    <property type="entry name" value="AceTr"/>
</dbReference>
<accession>A0A8H8QYQ3</accession>
<evidence type="ECO:0000256" key="7">
    <source>
        <dbReference type="SAM" id="Phobius"/>
    </source>
</evidence>
<keyword evidence="4 7" id="KW-1133">Transmembrane helix</keyword>
<feature type="transmembrane region" description="Helical" evidence="7">
    <location>
        <begin position="26"/>
        <end position="45"/>
    </location>
</feature>
<feature type="region of interest" description="Disordered" evidence="6">
    <location>
        <begin position="166"/>
        <end position="199"/>
    </location>
</feature>
<dbReference type="GO" id="GO:0015123">
    <property type="term" value="F:acetate transmembrane transporter activity"/>
    <property type="evidence" value="ECO:0007669"/>
    <property type="project" value="TreeGrafter"/>
</dbReference>
<feature type="compositionally biased region" description="Low complexity" evidence="6">
    <location>
        <begin position="172"/>
        <end position="193"/>
    </location>
</feature>
<dbReference type="PANTHER" id="PTHR31123:SF4">
    <property type="entry name" value="PROTEIN ALCS"/>
    <property type="match status" value="1"/>
</dbReference>
<dbReference type="GO" id="GO:0005886">
    <property type="term" value="C:plasma membrane"/>
    <property type="evidence" value="ECO:0007669"/>
    <property type="project" value="TreeGrafter"/>
</dbReference>
<comment type="similarity">
    <text evidence="2">Belongs to the acetate uptake transporter (AceTr) (TC 2.A.96) family.</text>
</comment>
<evidence type="ECO:0000256" key="6">
    <source>
        <dbReference type="SAM" id="MobiDB-lite"/>
    </source>
</evidence>
<comment type="subcellular location">
    <subcellularLocation>
        <location evidence="1">Membrane</location>
        <topology evidence="1">Multi-pass membrane protein</topology>
    </subcellularLocation>
</comment>
<evidence type="ECO:0000256" key="4">
    <source>
        <dbReference type="ARBA" id="ARBA00022989"/>
    </source>
</evidence>
<sequence>MIFVVNGALVGFTVALAPISIQLMGWRGAMGQSAAIHGTFPYLLVRKGRDNILSKADERIGGNRGATYFFGGMLLIISGLLEFFPVNTFPCVVFFGYGGHFLTFGATFQPFHNAVATYTSDGTQDLTPGFGTFLPFLCISPPHPTSTHPPPFQLLLYIHLHPHTNTTPSQNPHSPSTPSSCPSSPSSTSSAPSDRSAQT</sequence>
<dbReference type="AlphaFoldDB" id="A0A8H8QYQ3"/>
<evidence type="ECO:0000313" key="9">
    <source>
        <dbReference type="Proteomes" id="UP000431533"/>
    </source>
</evidence>
<dbReference type="OrthoDB" id="3648309at2759"/>
<evidence type="ECO:0000256" key="2">
    <source>
        <dbReference type="ARBA" id="ARBA00005587"/>
    </source>
</evidence>
<keyword evidence="5 7" id="KW-0472">Membrane</keyword>
<evidence type="ECO:0000256" key="1">
    <source>
        <dbReference type="ARBA" id="ARBA00004141"/>
    </source>
</evidence>
<dbReference type="Pfam" id="PF01184">
    <property type="entry name" value="Gpr1_Fun34_YaaH"/>
    <property type="match status" value="1"/>
</dbReference>
<dbReference type="EMBL" id="QGMH01000103">
    <property type="protein sequence ID" value="TVY25199.1"/>
    <property type="molecule type" value="Genomic_DNA"/>
</dbReference>
<protein>
    <submittedName>
        <fullName evidence="8">Protein alcS</fullName>
    </submittedName>
</protein>
<feature type="transmembrane region" description="Helical" evidence="7">
    <location>
        <begin position="66"/>
        <end position="84"/>
    </location>
</feature>
<keyword evidence="3 7" id="KW-0812">Transmembrane</keyword>
<dbReference type="GeneID" id="41986290"/>
<keyword evidence="9" id="KW-1185">Reference proteome</keyword>
<reference evidence="8 9" key="1">
    <citation type="submission" date="2018-05" db="EMBL/GenBank/DDBJ databases">
        <title>Genome sequencing and assembly of the regulated plant pathogen Lachnellula willkommii and related sister species for the development of diagnostic species identification markers.</title>
        <authorList>
            <person name="Giroux E."/>
            <person name="Bilodeau G."/>
        </authorList>
    </citation>
    <scope>NUCLEOTIDE SEQUENCE [LARGE SCALE GENOMIC DNA]</scope>
    <source>
        <strain evidence="8 9">CBS 185.66</strain>
    </source>
</reference>
<evidence type="ECO:0000256" key="5">
    <source>
        <dbReference type="ARBA" id="ARBA00023136"/>
    </source>
</evidence>
<name>A0A8H8QYQ3_9HELO</name>
<dbReference type="RefSeq" id="XP_031003987.1">
    <property type="nucleotide sequence ID" value="XM_031151032.1"/>
</dbReference>
<proteinExistence type="inferred from homology"/>
<comment type="caution">
    <text evidence="8">The sequence shown here is derived from an EMBL/GenBank/DDBJ whole genome shotgun (WGS) entry which is preliminary data.</text>
</comment>